<gene>
    <name evidence="3" type="ORF">BDY21DRAFT_160257</name>
</gene>
<feature type="compositionally biased region" description="Basic and acidic residues" evidence="2">
    <location>
        <begin position="27"/>
        <end position="39"/>
    </location>
</feature>
<dbReference type="OrthoDB" id="408631at2759"/>
<feature type="compositionally biased region" description="Polar residues" evidence="2">
    <location>
        <begin position="72"/>
        <end position="92"/>
    </location>
</feature>
<protein>
    <recommendedName>
        <fullName evidence="1">Vacuolar ATPase assembly protein VMA22</fullName>
    </recommendedName>
</protein>
<evidence type="ECO:0000313" key="3">
    <source>
        <dbReference type="EMBL" id="KAF2460264.1"/>
    </source>
</evidence>
<dbReference type="AlphaFoldDB" id="A0A6A6P8M1"/>
<evidence type="ECO:0000256" key="2">
    <source>
        <dbReference type="SAM" id="MobiDB-lite"/>
    </source>
</evidence>
<proteinExistence type="predicted"/>
<dbReference type="InterPro" id="IPR040357">
    <property type="entry name" value="Vma22/CCDC115"/>
</dbReference>
<sequence>MKTKGFFSLAQANFNHPHRSRYGQDYYDERMQAQRRVEIEPSSSDKSLRIHKFGSAFTTSQPTSPTSEPKDSSTAYPSQPPSHSLASTPSMDSPSESLESPASSIPDEKLPPSPTRLPPDPIRMFGILVPPALRAAQASFSAGVDESLGELASLTVQMRRLEGEIARSRKGIKRAERAAVDGQDGKTGSEGDRVLLEGLRELKVEG</sequence>
<feature type="region of interest" description="Disordered" evidence="2">
    <location>
        <begin position="1"/>
        <end position="123"/>
    </location>
</feature>
<dbReference type="PANTHER" id="PTHR31996:SF2">
    <property type="entry name" value="COILED-COIL DOMAIN-CONTAINING PROTEIN 115"/>
    <property type="match status" value="1"/>
</dbReference>
<reference evidence="3" key="1">
    <citation type="journal article" date="2020" name="Stud. Mycol.">
        <title>101 Dothideomycetes genomes: a test case for predicting lifestyles and emergence of pathogens.</title>
        <authorList>
            <person name="Haridas S."/>
            <person name="Albert R."/>
            <person name="Binder M."/>
            <person name="Bloem J."/>
            <person name="Labutti K."/>
            <person name="Salamov A."/>
            <person name="Andreopoulos B."/>
            <person name="Baker S."/>
            <person name="Barry K."/>
            <person name="Bills G."/>
            <person name="Bluhm B."/>
            <person name="Cannon C."/>
            <person name="Castanera R."/>
            <person name="Culley D."/>
            <person name="Daum C."/>
            <person name="Ezra D."/>
            <person name="Gonzalez J."/>
            <person name="Henrissat B."/>
            <person name="Kuo A."/>
            <person name="Liang C."/>
            <person name="Lipzen A."/>
            <person name="Lutzoni F."/>
            <person name="Magnuson J."/>
            <person name="Mondo S."/>
            <person name="Nolan M."/>
            <person name="Ohm R."/>
            <person name="Pangilinan J."/>
            <person name="Park H.-J."/>
            <person name="Ramirez L."/>
            <person name="Alfaro M."/>
            <person name="Sun H."/>
            <person name="Tritt A."/>
            <person name="Yoshinaga Y."/>
            <person name="Zwiers L.-H."/>
            <person name="Turgeon B."/>
            <person name="Goodwin S."/>
            <person name="Spatafora J."/>
            <person name="Crous P."/>
            <person name="Grigoriev I."/>
        </authorList>
    </citation>
    <scope>NUCLEOTIDE SEQUENCE</scope>
    <source>
        <strain evidence="3">ATCC 16933</strain>
    </source>
</reference>
<dbReference type="Proteomes" id="UP000799766">
    <property type="component" value="Unassembled WGS sequence"/>
</dbReference>
<evidence type="ECO:0000313" key="4">
    <source>
        <dbReference type="Proteomes" id="UP000799766"/>
    </source>
</evidence>
<dbReference type="GO" id="GO:0051082">
    <property type="term" value="F:unfolded protein binding"/>
    <property type="evidence" value="ECO:0007669"/>
    <property type="project" value="TreeGrafter"/>
</dbReference>
<feature type="compositionally biased region" description="Low complexity" evidence="2">
    <location>
        <begin position="58"/>
        <end position="67"/>
    </location>
</feature>
<evidence type="ECO:0000256" key="1">
    <source>
        <dbReference type="ARBA" id="ARBA00093634"/>
    </source>
</evidence>
<feature type="compositionally biased region" description="Pro residues" evidence="2">
    <location>
        <begin position="111"/>
        <end position="121"/>
    </location>
</feature>
<dbReference type="Pfam" id="PF21730">
    <property type="entry name" value="Vma22_CCDC115"/>
    <property type="match status" value="1"/>
</dbReference>
<name>A0A6A6P8M1_9PEZI</name>
<dbReference type="GO" id="GO:1990871">
    <property type="term" value="C:Vma12-Vma22 assembly complex"/>
    <property type="evidence" value="ECO:0007669"/>
    <property type="project" value="TreeGrafter"/>
</dbReference>
<dbReference type="PANTHER" id="PTHR31996">
    <property type="entry name" value="COILED-COIL DOMAIN-CONTAINING PROTEIN 115"/>
    <property type="match status" value="1"/>
</dbReference>
<dbReference type="EMBL" id="MU001673">
    <property type="protein sequence ID" value="KAF2460264.1"/>
    <property type="molecule type" value="Genomic_DNA"/>
</dbReference>
<keyword evidence="4" id="KW-1185">Reference proteome</keyword>
<dbReference type="GO" id="GO:0070072">
    <property type="term" value="P:vacuolar proton-transporting V-type ATPase complex assembly"/>
    <property type="evidence" value="ECO:0007669"/>
    <property type="project" value="InterPro"/>
</dbReference>
<organism evidence="3 4">
    <name type="scientific">Lineolata rhizophorae</name>
    <dbReference type="NCBI Taxonomy" id="578093"/>
    <lineage>
        <taxon>Eukaryota</taxon>
        <taxon>Fungi</taxon>
        <taxon>Dikarya</taxon>
        <taxon>Ascomycota</taxon>
        <taxon>Pezizomycotina</taxon>
        <taxon>Dothideomycetes</taxon>
        <taxon>Dothideomycetes incertae sedis</taxon>
        <taxon>Lineolatales</taxon>
        <taxon>Lineolataceae</taxon>
        <taxon>Lineolata</taxon>
    </lineage>
</organism>
<feature type="region of interest" description="Disordered" evidence="2">
    <location>
        <begin position="170"/>
        <end position="191"/>
    </location>
</feature>
<accession>A0A6A6P8M1</accession>
<feature type="compositionally biased region" description="Low complexity" evidence="2">
    <location>
        <begin position="93"/>
        <end position="104"/>
    </location>
</feature>